<gene>
    <name evidence="1" type="ORF">PU648_38895</name>
</gene>
<dbReference type="EMBL" id="JARAKF010000001">
    <property type="protein sequence ID" value="MDU8998225.1"/>
    <property type="molecule type" value="Genomic_DNA"/>
</dbReference>
<sequence length="58" mass="6271">MTEAESLALVRSLLTEALGQPGQPTTYVRDPAGRIGELRATMRAAISVIDRATTEEQQ</sequence>
<dbReference type="Proteomes" id="UP001257627">
    <property type="component" value="Unassembled WGS sequence"/>
</dbReference>
<organism evidence="1 2">
    <name type="scientific">Streptomyces mirabilis</name>
    <dbReference type="NCBI Taxonomy" id="68239"/>
    <lineage>
        <taxon>Bacteria</taxon>
        <taxon>Bacillati</taxon>
        <taxon>Actinomycetota</taxon>
        <taxon>Actinomycetes</taxon>
        <taxon>Kitasatosporales</taxon>
        <taxon>Streptomycetaceae</taxon>
        <taxon>Streptomyces</taxon>
    </lineage>
</organism>
<protein>
    <submittedName>
        <fullName evidence="1">Uncharacterized protein</fullName>
    </submittedName>
</protein>
<proteinExistence type="predicted"/>
<keyword evidence="2" id="KW-1185">Reference proteome</keyword>
<reference evidence="1 2" key="1">
    <citation type="submission" date="2023-02" db="EMBL/GenBank/DDBJ databases">
        <authorList>
            <person name="Maleckis M."/>
        </authorList>
    </citation>
    <scope>NUCLEOTIDE SEQUENCE [LARGE SCALE GENOMIC DNA]</scope>
    <source>
        <strain evidence="1 2">P8-A2</strain>
    </source>
</reference>
<name>A0ABU3UWX3_9ACTN</name>
<evidence type="ECO:0000313" key="1">
    <source>
        <dbReference type="EMBL" id="MDU8998225.1"/>
    </source>
</evidence>
<accession>A0ABU3UWX3</accession>
<dbReference type="RefSeq" id="WP_316735048.1">
    <property type="nucleotide sequence ID" value="NZ_JARAKF010000001.1"/>
</dbReference>
<evidence type="ECO:0000313" key="2">
    <source>
        <dbReference type="Proteomes" id="UP001257627"/>
    </source>
</evidence>
<comment type="caution">
    <text evidence="1">The sequence shown here is derived from an EMBL/GenBank/DDBJ whole genome shotgun (WGS) entry which is preliminary data.</text>
</comment>